<dbReference type="OMA" id="ATSSDMC"/>
<evidence type="ECO:0000256" key="1">
    <source>
        <dbReference type="SAM" id="SignalP"/>
    </source>
</evidence>
<evidence type="ECO:0000313" key="4">
    <source>
        <dbReference type="Proteomes" id="UP000034112"/>
    </source>
</evidence>
<name>A0A0F9XCR9_TRIHA</name>
<dbReference type="EMBL" id="JOKZ01000132">
    <property type="protein sequence ID" value="KKP02891.1"/>
    <property type="molecule type" value="Genomic_DNA"/>
</dbReference>
<sequence length="279" mass="28645">MGASSHIRFAFTALLASLMTAMGAKSTSPTLPATLEVDLLFPRNETYAPSWLMPVVFAVQNSSLAVPLGVSIQWSMWEGNNTRSPGSIGGGGFDVAGDVAGDVTTARSTPKNPYLVSSAVNTISYPDGVWTLAWYVQYHSCDYNDPEGPWTSHSENFTTVFSVSKSGKAIDLEAATSSDVCGAGQAQAFNITSPGKCDSSFGPSPTTNPCAATIDSAAASSLSALARATGSICTSFAANLTCLNPSPPPGQPSAANPRVAAASTLLTLLAALGALMHLA</sequence>
<keyword evidence="1" id="KW-0732">Signal</keyword>
<gene>
    <name evidence="3" type="ORF">THAR02_05013</name>
</gene>
<evidence type="ECO:0000259" key="2">
    <source>
        <dbReference type="Pfam" id="PF23584"/>
    </source>
</evidence>
<dbReference type="InterPro" id="IPR055560">
    <property type="entry name" value="DUF7136"/>
</dbReference>
<protein>
    <recommendedName>
        <fullName evidence="2">DUF7136 domain-containing protein</fullName>
    </recommendedName>
</protein>
<dbReference type="Pfam" id="PF23584">
    <property type="entry name" value="DUF7136"/>
    <property type="match status" value="1"/>
</dbReference>
<reference evidence="4" key="1">
    <citation type="journal article" date="2015" name="Genome Announc.">
        <title>Draft whole-genome sequence of the biocontrol agent Trichoderma harzianum T6776.</title>
        <authorList>
            <person name="Baroncelli R."/>
            <person name="Piaggeschi G."/>
            <person name="Fiorini L."/>
            <person name="Bertolini E."/>
            <person name="Zapparata A."/>
            <person name="Pe M.E."/>
            <person name="Sarrocco S."/>
            <person name="Vannacci G."/>
        </authorList>
    </citation>
    <scope>NUCLEOTIDE SEQUENCE [LARGE SCALE GENOMIC DNA]</scope>
    <source>
        <strain evidence="4">T6776</strain>
    </source>
</reference>
<comment type="caution">
    <text evidence="3">The sequence shown here is derived from an EMBL/GenBank/DDBJ whole genome shotgun (WGS) entry which is preliminary data.</text>
</comment>
<organism evidence="3 4">
    <name type="scientific">Trichoderma harzianum</name>
    <name type="common">Hypocrea lixii</name>
    <dbReference type="NCBI Taxonomy" id="5544"/>
    <lineage>
        <taxon>Eukaryota</taxon>
        <taxon>Fungi</taxon>
        <taxon>Dikarya</taxon>
        <taxon>Ascomycota</taxon>
        <taxon>Pezizomycotina</taxon>
        <taxon>Sordariomycetes</taxon>
        <taxon>Hypocreomycetidae</taxon>
        <taxon>Hypocreales</taxon>
        <taxon>Hypocreaceae</taxon>
        <taxon>Trichoderma</taxon>
    </lineage>
</organism>
<feature type="signal peptide" evidence="1">
    <location>
        <begin position="1"/>
        <end position="26"/>
    </location>
</feature>
<accession>A0A0F9XCR9</accession>
<evidence type="ECO:0000313" key="3">
    <source>
        <dbReference type="EMBL" id="KKP02891.1"/>
    </source>
</evidence>
<dbReference type="AlphaFoldDB" id="A0A0F9XCR9"/>
<feature type="domain" description="DUF7136" evidence="2">
    <location>
        <begin position="31"/>
        <end position="242"/>
    </location>
</feature>
<feature type="chain" id="PRO_5002529852" description="DUF7136 domain-containing protein" evidence="1">
    <location>
        <begin position="27"/>
        <end position="279"/>
    </location>
</feature>
<proteinExistence type="predicted"/>
<dbReference type="Proteomes" id="UP000034112">
    <property type="component" value="Unassembled WGS sequence"/>
</dbReference>
<dbReference type="OrthoDB" id="4490227at2759"/>